<dbReference type="AlphaFoldDB" id="A0A937RSP6"/>
<sequence length="383" mass="40470">MTTTADLTAARGAPFTAHGGMRFSVDAWDPSYGTSVAGDDLADSSARVEVNIEVRAAAWGPVAVPAARSRVVTAPAAVLFVDGVRRVEARAWIHDLAPDGEAATSAAPAICASYAAGVVCCCEQGAHLLGAHVRRGLFTAATHAGDLFTGGGRYRAKPAKEGPDGPTLSLQQELLELEVRTATRARGAHELVQTVDDDDERPAGAGGLGAGADGPPWPDQRGAAGPAGQAGDLLVVDGPLRGRTRLPRALGFVKTHHTQFLPAAQHAVVGRLGPAQRTPVFLLNNRRDANWDRLSWYLRLPSRPGAPWAGVARVECRADLSPDEAVALADLSQVVLPRFASQEFKDGRAPQNLYPIAGLERALRRRLGDPRLLYRSLRRAAAA</sequence>
<evidence type="ECO:0008006" key="4">
    <source>
        <dbReference type="Google" id="ProtNLM"/>
    </source>
</evidence>
<name>A0A937RSP6_9ACTN</name>
<keyword evidence="3" id="KW-1185">Reference proteome</keyword>
<accession>A0A937RSP6</accession>
<proteinExistence type="predicted"/>
<dbReference type="EMBL" id="JAEACQ010000262">
    <property type="protein sequence ID" value="MBL7631226.1"/>
    <property type="molecule type" value="Genomic_DNA"/>
</dbReference>
<dbReference type="Proteomes" id="UP000604475">
    <property type="component" value="Unassembled WGS sequence"/>
</dbReference>
<reference evidence="2" key="1">
    <citation type="submission" date="2020-12" db="EMBL/GenBank/DDBJ databases">
        <title>Genomic characterization of non-nitrogen-fixing Frankia strains.</title>
        <authorList>
            <person name="Carlos-Shanley C."/>
            <person name="Guerra T."/>
            <person name="Hahn D."/>
        </authorList>
    </citation>
    <scope>NUCLEOTIDE SEQUENCE</scope>
    <source>
        <strain evidence="2">CN6</strain>
    </source>
</reference>
<evidence type="ECO:0000313" key="2">
    <source>
        <dbReference type="EMBL" id="MBL7631226.1"/>
    </source>
</evidence>
<dbReference type="InterPro" id="IPR012337">
    <property type="entry name" value="RNaseH-like_sf"/>
</dbReference>
<comment type="caution">
    <text evidence="2">The sequence shown here is derived from an EMBL/GenBank/DDBJ whole genome shotgun (WGS) entry which is preliminary data.</text>
</comment>
<dbReference type="SUPFAM" id="SSF53098">
    <property type="entry name" value="Ribonuclease H-like"/>
    <property type="match status" value="1"/>
</dbReference>
<protein>
    <recommendedName>
        <fullName evidence="4">NurA domain-containing protein</fullName>
    </recommendedName>
</protein>
<organism evidence="2 3">
    <name type="scientific">Frankia nepalensis</name>
    <dbReference type="NCBI Taxonomy" id="1836974"/>
    <lineage>
        <taxon>Bacteria</taxon>
        <taxon>Bacillati</taxon>
        <taxon>Actinomycetota</taxon>
        <taxon>Actinomycetes</taxon>
        <taxon>Frankiales</taxon>
        <taxon>Frankiaceae</taxon>
        <taxon>Frankia</taxon>
    </lineage>
</organism>
<gene>
    <name evidence="2" type="ORF">I7412_29510</name>
</gene>
<evidence type="ECO:0000313" key="3">
    <source>
        <dbReference type="Proteomes" id="UP000604475"/>
    </source>
</evidence>
<feature type="region of interest" description="Disordered" evidence="1">
    <location>
        <begin position="195"/>
        <end position="230"/>
    </location>
</feature>
<dbReference type="RefSeq" id="WP_203003252.1">
    <property type="nucleotide sequence ID" value="NZ_JADWYU010000216.1"/>
</dbReference>
<evidence type="ECO:0000256" key="1">
    <source>
        <dbReference type="SAM" id="MobiDB-lite"/>
    </source>
</evidence>